<evidence type="ECO:0000313" key="1">
    <source>
        <dbReference type="EMBL" id="KMN12259.1"/>
    </source>
</evidence>
<proteinExistence type="predicted"/>
<accession>A0A0J6IKJ5</accession>
<dbReference type="STRING" id="1608994.TU86_18545"/>
<gene>
    <name evidence="1" type="ORF">TU86_18545</name>
</gene>
<dbReference type="AlphaFoldDB" id="A0A0J6IKJ5"/>
<protein>
    <submittedName>
        <fullName evidence="1">Uncharacterized protein</fullName>
    </submittedName>
</protein>
<comment type="caution">
    <text evidence="1">The sequence shown here is derived from an EMBL/GenBank/DDBJ whole genome shotgun (WGS) entry which is preliminary data.</text>
</comment>
<sequence length="81" mass="9115">MNPSHRAYCDIALAMHQRRNMSVAISLGLVGSVSPKCAPRYRVIPVSGEFFHIVDARTNKVKGFRRDHNAACAYARKLEQE</sequence>
<dbReference type="RefSeq" id="WP_053076065.1">
    <property type="nucleotide sequence ID" value="NZ_JYLF01000009.1"/>
</dbReference>
<dbReference type="OrthoDB" id="6902794at2"/>
<dbReference type="PATRIC" id="fig|1608994.3.peg.4422"/>
<evidence type="ECO:0000313" key="2">
    <source>
        <dbReference type="Proteomes" id="UP000036325"/>
    </source>
</evidence>
<dbReference type="EMBL" id="JYLF01000009">
    <property type="protein sequence ID" value="KMN12259.1"/>
    <property type="molecule type" value="Genomic_DNA"/>
</dbReference>
<organism evidence="1 2">
    <name type="scientific">Pseudomonas weihenstephanensis</name>
    <dbReference type="NCBI Taxonomy" id="1608994"/>
    <lineage>
        <taxon>Bacteria</taxon>
        <taxon>Pseudomonadati</taxon>
        <taxon>Pseudomonadota</taxon>
        <taxon>Gammaproteobacteria</taxon>
        <taxon>Pseudomonadales</taxon>
        <taxon>Pseudomonadaceae</taxon>
        <taxon>Pseudomonas</taxon>
    </lineage>
</organism>
<dbReference type="Proteomes" id="UP000036325">
    <property type="component" value="Unassembled WGS sequence"/>
</dbReference>
<name>A0A0J6IKJ5_9PSED</name>
<reference evidence="1 2" key="1">
    <citation type="submission" date="2015-02" db="EMBL/GenBank/DDBJ databases">
        <title>Pseudomonas helleri sp. nov. and Pseudomonas weihenstephanensis sp. nov., isolated from raw cows milk.</title>
        <authorList>
            <person name="von Neubeck M."/>
            <person name="Huptas C."/>
            <person name="Wenning M."/>
            <person name="Scherer S."/>
        </authorList>
    </citation>
    <scope>NUCLEOTIDE SEQUENCE [LARGE SCALE GENOMIC DNA]</scope>
    <source>
        <strain evidence="1 2">DSM 29166</strain>
    </source>
</reference>